<keyword evidence="2" id="KW-1185">Reference proteome</keyword>
<proteinExistence type="predicted"/>
<evidence type="ECO:0000313" key="2">
    <source>
        <dbReference type="Proteomes" id="UP001231649"/>
    </source>
</evidence>
<gene>
    <name evidence="1" type="ORF">PYW08_010136</name>
</gene>
<protein>
    <submittedName>
        <fullName evidence="1">Uncharacterized protein</fullName>
    </submittedName>
</protein>
<sequence>MGHSTCCVVNCKNNGKNGSCKFYSFPTSKWTLQQRQKWIAAVKRKKSPERRPLLDIGFPQASPNDRFSASIHRIPATLTRSSVHLVGGLPKLRLPARRRHSGTFRPQWKNL</sequence>
<accession>A0ACC2Q7Z6</accession>
<name>A0ACC2Q7Z6_9NEOP</name>
<evidence type="ECO:0000313" key="1">
    <source>
        <dbReference type="EMBL" id="KAJ8708754.1"/>
    </source>
</evidence>
<organism evidence="1 2">
    <name type="scientific">Mythimna loreyi</name>
    <dbReference type="NCBI Taxonomy" id="667449"/>
    <lineage>
        <taxon>Eukaryota</taxon>
        <taxon>Metazoa</taxon>
        <taxon>Ecdysozoa</taxon>
        <taxon>Arthropoda</taxon>
        <taxon>Hexapoda</taxon>
        <taxon>Insecta</taxon>
        <taxon>Pterygota</taxon>
        <taxon>Neoptera</taxon>
        <taxon>Endopterygota</taxon>
        <taxon>Lepidoptera</taxon>
        <taxon>Glossata</taxon>
        <taxon>Ditrysia</taxon>
        <taxon>Noctuoidea</taxon>
        <taxon>Noctuidae</taxon>
        <taxon>Noctuinae</taxon>
        <taxon>Hadenini</taxon>
        <taxon>Mythimna</taxon>
    </lineage>
</organism>
<dbReference type="Proteomes" id="UP001231649">
    <property type="component" value="Chromosome 25"/>
</dbReference>
<comment type="caution">
    <text evidence="1">The sequence shown here is derived from an EMBL/GenBank/DDBJ whole genome shotgun (WGS) entry which is preliminary data.</text>
</comment>
<dbReference type="EMBL" id="CM056801">
    <property type="protein sequence ID" value="KAJ8708754.1"/>
    <property type="molecule type" value="Genomic_DNA"/>
</dbReference>
<reference evidence="1" key="1">
    <citation type="submission" date="2023-03" db="EMBL/GenBank/DDBJ databases">
        <title>Chromosome-level genomes of two armyworms, Mythimna separata and Mythimna loreyi, provide insights into the biosynthesis and reception of sex pheromones.</title>
        <authorList>
            <person name="Zhao H."/>
        </authorList>
    </citation>
    <scope>NUCLEOTIDE SEQUENCE</scope>
    <source>
        <strain evidence="1">BeijingLab</strain>
    </source>
</reference>